<organism evidence="3 4">
    <name type="scientific">Rhizobium alvei</name>
    <dbReference type="NCBI Taxonomy" id="1132659"/>
    <lineage>
        <taxon>Bacteria</taxon>
        <taxon>Pseudomonadati</taxon>
        <taxon>Pseudomonadota</taxon>
        <taxon>Alphaproteobacteria</taxon>
        <taxon>Hyphomicrobiales</taxon>
        <taxon>Rhizobiaceae</taxon>
        <taxon>Rhizobium/Agrobacterium group</taxon>
        <taxon>Rhizobium</taxon>
    </lineage>
</organism>
<name>A0ABT8YQJ3_9HYPH</name>
<dbReference type="EMBL" id="JAUOZU010000012">
    <property type="protein sequence ID" value="MDO6965587.1"/>
    <property type="molecule type" value="Genomic_DNA"/>
</dbReference>
<reference evidence="3" key="1">
    <citation type="journal article" date="2015" name="Int. J. Syst. Evol. Microbiol.">
        <title>Rhizobium alvei sp. nov., isolated from a freshwater river.</title>
        <authorList>
            <person name="Sheu S.Y."/>
            <person name="Huang H.W."/>
            <person name="Young C.C."/>
            <person name="Chen W.M."/>
        </authorList>
    </citation>
    <scope>NUCLEOTIDE SEQUENCE</scope>
    <source>
        <strain evidence="3">TNR-22</strain>
    </source>
</reference>
<dbReference type="RefSeq" id="WP_304377520.1">
    <property type="nucleotide sequence ID" value="NZ_JAUOZU010000012.1"/>
</dbReference>
<dbReference type="InterPro" id="IPR020557">
    <property type="entry name" value="Fumarate_lyase_CS"/>
</dbReference>
<evidence type="ECO:0000313" key="4">
    <source>
        <dbReference type="Proteomes" id="UP001174932"/>
    </source>
</evidence>
<dbReference type="SUPFAM" id="SSF48557">
    <property type="entry name" value="L-aspartase-like"/>
    <property type="match status" value="1"/>
</dbReference>
<evidence type="ECO:0000256" key="1">
    <source>
        <dbReference type="ARBA" id="ARBA00034772"/>
    </source>
</evidence>
<keyword evidence="4" id="KW-1185">Reference proteome</keyword>
<gene>
    <name evidence="3" type="ORF">Q4481_16605</name>
</gene>
<keyword evidence="3" id="KW-0413">Isomerase</keyword>
<comment type="caution">
    <text evidence="3">The sequence shown here is derived from an EMBL/GenBank/DDBJ whole genome shotgun (WGS) entry which is preliminary data.</text>
</comment>
<comment type="similarity">
    <text evidence="1">Belongs to the class-II fumarase/aspartase family.</text>
</comment>
<evidence type="ECO:0000313" key="3">
    <source>
        <dbReference type="EMBL" id="MDO6965587.1"/>
    </source>
</evidence>
<dbReference type="InterPro" id="IPR000362">
    <property type="entry name" value="Fumarate_lyase_fam"/>
</dbReference>
<proteinExistence type="inferred from homology"/>
<dbReference type="PANTHER" id="PTHR43172">
    <property type="entry name" value="ADENYLOSUCCINATE LYASE"/>
    <property type="match status" value="1"/>
</dbReference>
<dbReference type="PRINTS" id="PR00149">
    <property type="entry name" value="FUMRATELYASE"/>
</dbReference>
<protein>
    <submittedName>
        <fullName evidence="3">3-carboxy-cis,cis-muconate cycloisomerase</fullName>
        <ecNumber evidence="3">5.5.1.2</ecNumber>
    </submittedName>
</protein>
<reference evidence="3" key="2">
    <citation type="submission" date="2023-07" db="EMBL/GenBank/DDBJ databases">
        <authorList>
            <person name="Shen H."/>
        </authorList>
    </citation>
    <scope>NUCLEOTIDE SEQUENCE</scope>
    <source>
        <strain evidence="3">TNR-22</strain>
    </source>
</reference>
<dbReference type="PANTHER" id="PTHR43172:SF2">
    <property type="entry name" value="ADENYLOSUCCINATE LYASE C-TERMINAL DOMAIN-CONTAINING PROTEIN"/>
    <property type="match status" value="1"/>
</dbReference>
<sequence>MTELLAGFLGPLLIDDETARMIGTDADIRAMREFEIALAISEAEHGLISEQAANRIAEAGANFAPDRSQLAIGALRDGVVPADFVKQMRAHIGAPASDSLHFGATSQDVIDTALALKLKPLFDLYETRLAAISKWLGSLLANFGDRDLMGRTRMQAAIPISVANRLAVWKGLVDRAQDDLPMIRERVLVVSLAGAAGSSEKFGDRINAVRISLARRLGLGVPTYVPHAARDRIADLGNWLSKVTGAFGKIGQDVALMAQNEMAEIALSGGGGSSAMAHKQNPVRAEVLVALARFNAVQLSGLHQSLVHEQERSGAAWTLEWMILPQMLNATGISLVHADAMLASIKRIGGYQ</sequence>
<dbReference type="NCBIfam" id="NF004631">
    <property type="entry name" value="PRK05975.1"/>
    <property type="match status" value="1"/>
</dbReference>
<dbReference type="Gene3D" id="1.20.200.10">
    <property type="entry name" value="Fumarase/aspartase (Central domain)"/>
    <property type="match status" value="1"/>
</dbReference>
<dbReference type="Pfam" id="PF00206">
    <property type="entry name" value="Lyase_1"/>
    <property type="match status" value="1"/>
</dbReference>
<dbReference type="Proteomes" id="UP001174932">
    <property type="component" value="Unassembled WGS sequence"/>
</dbReference>
<evidence type="ECO:0000259" key="2">
    <source>
        <dbReference type="Pfam" id="PF00206"/>
    </source>
</evidence>
<dbReference type="InterPro" id="IPR008948">
    <property type="entry name" value="L-Aspartase-like"/>
</dbReference>
<dbReference type="InterPro" id="IPR022761">
    <property type="entry name" value="Fumarate_lyase_N"/>
</dbReference>
<feature type="domain" description="Fumarate lyase N-terminal" evidence="2">
    <location>
        <begin position="32"/>
        <end position="291"/>
    </location>
</feature>
<dbReference type="GO" id="GO:0047472">
    <property type="term" value="F:3-carboxy-cis,cis-muconate cycloisomerase activity"/>
    <property type="evidence" value="ECO:0007669"/>
    <property type="project" value="UniProtKB-EC"/>
</dbReference>
<dbReference type="PROSITE" id="PS00163">
    <property type="entry name" value="FUMARATE_LYASES"/>
    <property type="match status" value="1"/>
</dbReference>
<accession>A0ABT8YQJ3</accession>
<dbReference type="EC" id="5.5.1.2" evidence="3"/>